<dbReference type="PROSITE" id="PS51186">
    <property type="entry name" value="GNAT"/>
    <property type="match status" value="1"/>
</dbReference>
<dbReference type="RefSeq" id="WP_119482610.1">
    <property type="nucleotide sequence ID" value="NZ_QXTG01000002.1"/>
</dbReference>
<feature type="domain" description="N-acetyltransferase" evidence="3">
    <location>
        <begin position="4"/>
        <end position="164"/>
    </location>
</feature>
<organism evidence="4 5">
    <name type="scientific">Amnibacterium setariae</name>
    <dbReference type="NCBI Taxonomy" id="2306585"/>
    <lineage>
        <taxon>Bacteria</taxon>
        <taxon>Bacillati</taxon>
        <taxon>Actinomycetota</taxon>
        <taxon>Actinomycetes</taxon>
        <taxon>Micrococcales</taxon>
        <taxon>Microbacteriaceae</taxon>
        <taxon>Amnibacterium</taxon>
    </lineage>
</organism>
<keyword evidence="5" id="KW-1185">Reference proteome</keyword>
<dbReference type="InterPro" id="IPR000182">
    <property type="entry name" value="GNAT_dom"/>
</dbReference>
<accession>A0A3A1TWZ1</accession>
<evidence type="ECO:0000313" key="4">
    <source>
        <dbReference type="EMBL" id="RIX28300.1"/>
    </source>
</evidence>
<dbReference type="CDD" id="cd04301">
    <property type="entry name" value="NAT_SF"/>
    <property type="match status" value="1"/>
</dbReference>
<evidence type="ECO:0000256" key="1">
    <source>
        <dbReference type="ARBA" id="ARBA00022679"/>
    </source>
</evidence>
<dbReference type="Pfam" id="PF00583">
    <property type="entry name" value="Acetyltransf_1"/>
    <property type="match status" value="1"/>
</dbReference>
<dbReference type="Gene3D" id="3.40.630.30">
    <property type="match status" value="1"/>
</dbReference>
<evidence type="ECO:0000313" key="5">
    <source>
        <dbReference type="Proteomes" id="UP000265742"/>
    </source>
</evidence>
<dbReference type="SUPFAM" id="SSF55729">
    <property type="entry name" value="Acyl-CoA N-acyltransferases (Nat)"/>
    <property type="match status" value="1"/>
</dbReference>
<dbReference type="InterPro" id="IPR016181">
    <property type="entry name" value="Acyl_CoA_acyltransferase"/>
</dbReference>
<dbReference type="Proteomes" id="UP000265742">
    <property type="component" value="Unassembled WGS sequence"/>
</dbReference>
<dbReference type="PANTHER" id="PTHR43877">
    <property type="entry name" value="AMINOALKYLPHOSPHONATE N-ACETYLTRANSFERASE-RELATED-RELATED"/>
    <property type="match status" value="1"/>
</dbReference>
<dbReference type="AlphaFoldDB" id="A0A3A1TWZ1"/>
<dbReference type="OrthoDB" id="9799092at2"/>
<proteinExistence type="predicted"/>
<evidence type="ECO:0000256" key="2">
    <source>
        <dbReference type="ARBA" id="ARBA00023315"/>
    </source>
</evidence>
<gene>
    <name evidence="4" type="ORF">D1781_12690</name>
</gene>
<comment type="caution">
    <text evidence="4">The sequence shown here is derived from an EMBL/GenBank/DDBJ whole genome shotgun (WGS) entry which is preliminary data.</text>
</comment>
<dbReference type="InterPro" id="IPR050832">
    <property type="entry name" value="Bact_Acetyltransf"/>
</dbReference>
<evidence type="ECO:0000259" key="3">
    <source>
        <dbReference type="PROSITE" id="PS51186"/>
    </source>
</evidence>
<sequence length="166" mass="18665">MTAFRVREVEERDWVRLRALRLEMLADTPIAYLETLATAERHPVSHWQRQARGRPTGVRLVAEQEDGRWLGTMSGIIAEGTPTLVAVYVAPDVRGAAAGVTDALLGAVERWALQHGDQLRLEVNELNPRAVEAYRRRGFVMTGRTTPYPLDPPSLELEMVKPLRQS</sequence>
<name>A0A3A1TWZ1_9MICO</name>
<dbReference type="PANTHER" id="PTHR43877:SF2">
    <property type="entry name" value="AMINOALKYLPHOSPHONATE N-ACETYLTRANSFERASE-RELATED"/>
    <property type="match status" value="1"/>
</dbReference>
<protein>
    <submittedName>
        <fullName evidence="4">GNAT family N-acetyltransferase</fullName>
    </submittedName>
</protein>
<dbReference type="EMBL" id="QXTG01000002">
    <property type="protein sequence ID" value="RIX28300.1"/>
    <property type="molecule type" value="Genomic_DNA"/>
</dbReference>
<keyword evidence="2" id="KW-0012">Acyltransferase</keyword>
<reference evidence="5" key="1">
    <citation type="submission" date="2018-09" db="EMBL/GenBank/DDBJ databases">
        <authorList>
            <person name="Kim I."/>
        </authorList>
    </citation>
    <scope>NUCLEOTIDE SEQUENCE [LARGE SCALE GENOMIC DNA]</scope>
    <source>
        <strain evidence="5">DD4a</strain>
    </source>
</reference>
<dbReference type="GO" id="GO:0016747">
    <property type="term" value="F:acyltransferase activity, transferring groups other than amino-acyl groups"/>
    <property type="evidence" value="ECO:0007669"/>
    <property type="project" value="InterPro"/>
</dbReference>
<keyword evidence="1 4" id="KW-0808">Transferase</keyword>